<evidence type="ECO:0000256" key="5">
    <source>
        <dbReference type="SAM" id="Phobius"/>
    </source>
</evidence>
<dbReference type="GO" id="GO:0003755">
    <property type="term" value="F:peptidyl-prolyl cis-trans isomerase activity"/>
    <property type="evidence" value="ECO:0007669"/>
    <property type="project" value="UniProtKB-UniRule"/>
</dbReference>
<organism evidence="7 8">
    <name type="scientific">Micromonospora pattaloongensis</name>
    <dbReference type="NCBI Taxonomy" id="405436"/>
    <lineage>
        <taxon>Bacteria</taxon>
        <taxon>Bacillati</taxon>
        <taxon>Actinomycetota</taxon>
        <taxon>Actinomycetes</taxon>
        <taxon>Micromonosporales</taxon>
        <taxon>Micromonosporaceae</taxon>
        <taxon>Micromonospora</taxon>
    </lineage>
</organism>
<feature type="transmembrane region" description="Helical" evidence="5">
    <location>
        <begin position="33"/>
        <end position="54"/>
    </location>
</feature>
<feature type="region of interest" description="Disordered" evidence="4">
    <location>
        <begin position="62"/>
        <end position="107"/>
    </location>
</feature>
<dbReference type="AlphaFoldDB" id="A0A1H3S4W6"/>
<dbReference type="PROSITE" id="PS50072">
    <property type="entry name" value="CSA_PPIASE_2"/>
    <property type="match status" value="1"/>
</dbReference>
<sequence>MTSTRDRQRAAARARLEKEMAERAAAARKRRQLQATVGAGLALLLVVAGTVWLVTKLGDDDTPPPAAAPSASAAPTGCVWTETPADQRSPTTKDVGLPTTTTPPTSGTQVMNLDTNFGKIAVTMDLSKSPCSAAAFSHLASKKFWDGTKCHRMFPGMLQCGDPSAKGKGYRETDGTGGPTFRYANENLPINQRPAYPAGVVALANSGPDTNGSQFFFIYEDVELSPDYTVLGKVTSGLENIKKATAKGHDGAFDPQPGGGHPKNDITIKTLTVTAPQ</sequence>
<keyword evidence="2" id="KW-0697">Rotamase</keyword>
<evidence type="ECO:0000256" key="4">
    <source>
        <dbReference type="SAM" id="MobiDB-lite"/>
    </source>
</evidence>
<comment type="similarity">
    <text evidence="2">Belongs to the cyclophilin-type PPIase family.</text>
</comment>
<keyword evidence="8" id="KW-1185">Reference proteome</keyword>
<feature type="domain" description="PPIase cyclophilin-type" evidence="6">
    <location>
        <begin position="107"/>
        <end position="273"/>
    </location>
</feature>
<keyword evidence="2 7" id="KW-0413">Isomerase</keyword>
<dbReference type="InterPro" id="IPR044666">
    <property type="entry name" value="Cyclophilin_A-like"/>
</dbReference>
<dbReference type="SUPFAM" id="SSF50891">
    <property type="entry name" value="Cyclophilin-like"/>
    <property type="match status" value="1"/>
</dbReference>
<dbReference type="EC" id="5.2.1.8" evidence="2"/>
<evidence type="ECO:0000259" key="6">
    <source>
        <dbReference type="PROSITE" id="PS50072"/>
    </source>
</evidence>
<feature type="coiled-coil region" evidence="3">
    <location>
        <begin position="9"/>
        <end position="36"/>
    </location>
</feature>
<feature type="region of interest" description="Disordered" evidence="4">
    <location>
        <begin position="247"/>
        <end position="266"/>
    </location>
</feature>
<evidence type="ECO:0000256" key="1">
    <source>
        <dbReference type="ARBA" id="ARBA00002388"/>
    </source>
</evidence>
<gene>
    <name evidence="7" type="ORF">SAMN05444365_11082</name>
</gene>
<evidence type="ECO:0000256" key="3">
    <source>
        <dbReference type="SAM" id="Coils"/>
    </source>
</evidence>
<dbReference type="PANTHER" id="PTHR45625:SF3">
    <property type="entry name" value="PEPTIDYL-PROLYL CIS-TRANS ISOMERASE B-RELATED"/>
    <property type="match status" value="1"/>
</dbReference>
<keyword evidence="5" id="KW-1133">Transmembrane helix</keyword>
<dbReference type="PRINTS" id="PR00153">
    <property type="entry name" value="CSAPPISMRASE"/>
</dbReference>
<dbReference type="Pfam" id="PF00160">
    <property type="entry name" value="Pro_isomerase"/>
    <property type="match status" value="1"/>
</dbReference>
<dbReference type="RefSeq" id="WP_245736823.1">
    <property type="nucleotide sequence ID" value="NZ_FNPH01000010.1"/>
</dbReference>
<dbReference type="Proteomes" id="UP000242415">
    <property type="component" value="Unassembled WGS sequence"/>
</dbReference>
<evidence type="ECO:0000313" key="7">
    <source>
        <dbReference type="EMBL" id="SDZ32982.1"/>
    </source>
</evidence>
<dbReference type="InterPro" id="IPR002130">
    <property type="entry name" value="Cyclophilin-type_PPIase_dom"/>
</dbReference>
<evidence type="ECO:0000313" key="8">
    <source>
        <dbReference type="Proteomes" id="UP000242415"/>
    </source>
</evidence>
<dbReference type="STRING" id="405436.SAMN05444365_11082"/>
<reference evidence="8" key="1">
    <citation type="submission" date="2016-10" db="EMBL/GenBank/DDBJ databases">
        <authorList>
            <person name="Varghese N."/>
            <person name="Submissions S."/>
        </authorList>
    </citation>
    <scope>NUCLEOTIDE SEQUENCE [LARGE SCALE GENOMIC DNA]</scope>
    <source>
        <strain evidence="8">DSM 45245</strain>
    </source>
</reference>
<keyword evidence="5" id="KW-0472">Membrane</keyword>
<keyword evidence="5" id="KW-0812">Transmembrane</keyword>
<dbReference type="InterPro" id="IPR029000">
    <property type="entry name" value="Cyclophilin-like_dom_sf"/>
</dbReference>
<evidence type="ECO:0000256" key="2">
    <source>
        <dbReference type="RuleBase" id="RU363019"/>
    </source>
</evidence>
<proteinExistence type="inferred from homology"/>
<protein>
    <recommendedName>
        <fullName evidence="2">Peptidyl-prolyl cis-trans isomerase</fullName>
        <shortName evidence="2">PPIase</shortName>
        <ecNumber evidence="2">5.2.1.8</ecNumber>
    </recommendedName>
</protein>
<dbReference type="EMBL" id="FNPH01000010">
    <property type="protein sequence ID" value="SDZ32982.1"/>
    <property type="molecule type" value="Genomic_DNA"/>
</dbReference>
<dbReference type="PANTHER" id="PTHR45625">
    <property type="entry name" value="PEPTIDYL-PROLYL CIS-TRANS ISOMERASE-RELATED"/>
    <property type="match status" value="1"/>
</dbReference>
<comment type="function">
    <text evidence="1 2">PPIases accelerate the folding of proteins. It catalyzes the cis-trans isomerization of proline imidic peptide bonds in oligopeptides.</text>
</comment>
<keyword evidence="3" id="KW-0175">Coiled coil</keyword>
<comment type="catalytic activity">
    <reaction evidence="2">
        <text>[protein]-peptidylproline (omega=180) = [protein]-peptidylproline (omega=0)</text>
        <dbReference type="Rhea" id="RHEA:16237"/>
        <dbReference type="Rhea" id="RHEA-COMP:10747"/>
        <dbReference type="Rhea" id="RHEA-COMP:10748"/>
        <dbReference type="ChEBI" id="CHEBI:83833"/>
        <dbReference type="ChEBI" id="CHEBI:83834"/>
        <dbReference type="EC" id="5.2.1.8"/>
    </reaction>
</comment>
<accession>A0A1H3S4W6</accession>
<dbReference type="Gene3D" id="2.40.100.10">
    <property type="entry name" value="Cyclophilin-like"/>
    <property type="match status" value="1"/>
</dbReference>
<name>A0A1H3S4W6_9ACTN</name>